<sequence length="151" mass="16320">MVAFVVYDPTDPYSGDEYAVLRYGDCAAEDVSSQGGSDTAMVVPEASMVNFQFAAQILENPPEPSGSWTALMLVTPATGHIGFMFGSAISSDVDVLQQRDQLLSDSDWTQLADAPLTPAKQAQWATYRQELRDIPSQPGYPGSVSWPVKPT</sequence>
<dbReference type="Proteomes" id="UP000658305">
    <property type="component" value="Unassembled WGS sequence"/>
</dbReference>
<organism evidence="2 3">
    <name type="scientific">Gemmobacter nanjingensis</name>
    <dbReference type="NCBI Taxonomy" id="488454"/>
    <lineage>
        <taxon>Bacteria</taxon>
        <taxon>Pseudomonadati</taxon>
        <taxon>Pseudomonadota</taxon>
        <taxon>Alphaproteobacteria</taxon>
        <taxon>Rhodobacterales</taxon>
        <taxon>Paracoccaceae</taxon>
        <taxon>Gemmobacter</taxon>
    </lineage>
</organism>
<name>A0ABQ3FTT6_9RHOB</name>
<keyword evidence="3" id="KW-1185">Reference proteome</keyword>
<proteinExistence type="predicted"/>
<dbReference type="EMBL" id="BMYI01000062">
    <property type="protein sequence ID" value="GHC42554.1"/>
    <property type="molecule type" value="Genomic_DNA"/>
</dbReference>
<protein>
    <recommendedName>
        <fullName evidence="1">Phage tail assembly chaperone-like domain-containing protein</fullName>
    </recommendedName>
</protein>
<comment type="caution">
    <text evidence="2">The sequence shown here is derived from an EMBL/GenBank/DDBJ whole genome shotgun (WGS) entry which is preliminary data.</text>
</comment>
<evidence type="ECO:0000259" key="1">
    <source>
        <dbReference type="Pfam" id="PF16778"/>
    </source>
</evidence>
<dbReference type="InterPro" id="IPR031893">
    <property type="entry name" value="Phage_tail_APC"/>
</dbReference>
<dbReference type="Gene3D" id="6.10.140.1310">
    <property type="match status" value="1"/>
</dbReference>
<accession>A0ABQ3FTT6</accession>
<evidence type="ECO:0000313" key="3">
    <source>
        <dbReference type="Proteomes" id="UP000658305"/>
    </source>
</evidence>
<evidence type="ECO:0000313" key="2">
    <source>
        <dbReference type="EMBL" id="GHC42554.1"/>
    </source>
</evidence>
<feature type="domain" description="Phage tail assembly chaperone-like" evidence="1">
    <location>
        <begin position="95"/>
        <end position="150"/>
    </location>
</feature>
<dbReference type="Pfam" id="PF16778">
    <property type="entry name" value="Phage_tail_APC"/>
    <property type="match status" value="1"/>
</dbReference>
<dbReference type="RefSeq" id="WP_229825949.1">
    <property type="nucleotide sequence ID" value="NZ_BMYI01000062.1"/>
</dbReference>
<reference evidence="3" key="1">
    <citation type="journal article" date="2019" name="Int. J. Syst. Evol. Microbiol.">
        <title>The Global Catalogue of Microorganisms (GCM) 10K type strain sequencing project: providing services to taxonomists for standard genome sequencing and annotation.</title>
        <authorList>
            <consortium name="The Broad Institute Genomics Platform"/>
            <consortium name="The Broad Institute Genome Sequencing Center for Infectious Disease"/>
            <person name="Wu L."/>
            <person name="Ma J."/>
        </authorList>
    </citation>
    <scope>NUCLEOTIDE SEQUENCE [LARGE SCALE GENOMIC DNA]</scope>
    <source>
        <strain evidence="3">KCTC 23298</strain>
    </source>
</reference>
<gene>
    <name evidence="2" type="ORF">GCM10007291_50310</name>
</gene>